<dbReference type="RefSeq" id="XP_008082786.1">
    <property type="nucleotide sequence ID" value="XM_008084595.1"/>
</dbReference>
<gene>
    <name evidence="2" type="ORF">GLAREA_12832</name>
</gene>
<dbReference type="eggNOG" id="ENOG502SUJT">
    <property type="taxonomic scope" value="Eukaryota"/>
</dbReference>
<feature type="signal peptide" evidence="1">
    <location>
        <begin position="1"/>
        <end position="19"/>
    </location>
</feature>
<protein>
    <submittedName>
        <fullName evidence="2">Uncharacterized protein</fullName>
    </submittedName>
</protein>
<name>S3CYT0_GLAL2</name>
<feature type="chain" id="PRO_5004507608" evidence="1">
    <location>
        <begin position="20"/>
        <end position="99"/>
    </location>
</feature>
<keyword evidence="1" id="KW-0732">Signal</keyword>
<evidence type="ECO:0000313" key="2">
    <source>
        <dbReference type="EMBL" id="EPE30109.1"/>
    </source>
</evidence>
<dbReference type="OrthoDB" id="3624704at2759"/>
<keyword evidence="3" id="KW-1185">Reference proteome</keyword>
<reference evidence="2 3" key="1">
    <citation type="journal article" date="2013" name="BMC Genomics">
        <title>Genomics-driven discovery of the pneumocandin biosynthetic gene cluster in the fungus Glarea lozoyensis.</title>
        <authorList>
            <person name="Chen L."/>
            <person name="Yue Q."/>
            <person name="Zhang X."/>
            <person name="Xiang M."/>
            <person name="Wang C."/>
            <person name="Li S."/>
            <person name="Che Y."/>
            <person name="Ortiz-Lopez F.J."/>
            <person name="Bills G.F."/>
            <person name="Liu X."/>
            <person name="An Z."/>
        </authorList>
    </citation>
    <scope>NUCLEOTIDE SEQUENCE [LARGE SCALE GENOMIC DNA]</scope>
    <source>
        <strain evidence="3">ATCC 20868 / MF5171</strain>
    </source>
</reference>
<proteinExistence type="predicted"/>
<dbReference type="EMBL" id="KE145365">
    <property type="protein sequence ID" value="EPE30109.1"/>
    <property type="molecule type" value="Genomic_DNA"/>
</dbReference>
<evidence type="ECO:0000313" key="3">
    <source>
        <dbReference type="Proteomes" id="UP000016922"/>
    </source>
</evidence>
<evidence type="ECO:0000256" key="1">
    <source>
        <dbReference type="SAM" id="SignalP"/>
    </source>
</evidence>
<dbReference type="KEGG" id="glz:GLAREA_12832"/>
<dbReference type="AlphaFoldDB" id="S3CYT0"/>
<dbReference type="GeneID" id="19471872"/>
<dbReference type="Proteomes" id="UP000016922">
    <property type="component" value="Unassembled WGS sequence"/>
</dbReference>
<dbReference type="OMA" id="THACCTY"/>
<organism evidence="2 3">
    <name type="scientific">Glarea lozoyensis (strain ATCC 20868 / MF5171)</name>
    <dbReference type="NCBI Taxonomy" id="1116229"/>
    <lineage>
        <taxon>Eukaryota</taxon>
        <taxon>Fungi</taxon>
        <taxon>Dikarya</taxon>
        <taxon>Ascomycota</taxon>
        <taxon>Pezizomycotina</taxon>
        <taxon>Leotiomycetes</taxon>
        <taxon>Helotiales</taxon>
        <taxon>Helotiaceae</taxon>
        <taxon>Glarea</taxon>
    </lineage>
</organism>
<accession>S3CYT0</accession>
<dbReference type="HOGENOM" id="CLU_175716_0_0_1"/>
<sequence>MQFVKLMLVAAASILSVEACKCVNPNGGANNIGVTRSCCSQNKGTFVNGNDCNAGSISNRLSNFKNCCRGSGLNSDCSCPTCREETGIESVTNITTVLS</sequence>